<evidence type="ECO:0000313" key="10">
    <source>
        <dbReference type="Proteomes" id="UP000623129"/>
    </source>
</evidence>
<name>A0A833VCN5_9POAL</name>
<keyword evidence="10" id="KW-1185">Reference proteome</keyword>
<evidence type="ECO:0000256" key="6">
    <source>
        <dbReference type="ARBA" id="ARBA00023242"/>
    </source>
</evidence>
<feature type="domain" description="Exonuclease" evidence="8">
    <location>
        <begin position="212"/>
        <end position="373"/>
    </location>
</feature>
<feature type="compositionally biased region" description="Polar residues" evidence="7">
    <location>
        <begin position="147"/>
        <end position="164"/>
    </location>
</feature>
<evidence type="ECO:0000256" key="7">
    <source>
        <dbReference type="SAM" id="MobiDB-lite"/>
    </source>
</evidence>
<dbReference type="SMART" id="SM00479">
    <property type="entry name" value="EXOIII"/>
    <property type="match status" value="1"/>
</dbReference>
<dbReference type="EMBL" id="SWLB01000009">
    <property type="protein sequence ID" value="KAF3334136.1"/>
    <property type="molecule type" value="Genomic_DNA"/>
</dbReference>
<evidence type="ECO:0000256" key="3">
    <source>
        <dbReference type="ARBA" id="ARBA00022722"/>
    </source>
</evidence>
<dbReference type="GO" id="GO:0004527">
    <property type="term" value="F:exonuclease activity"/>
    <property type="evidence" value="ECO:0007669"/>
    <property type="project" value="UniProtKB-KW"/>
</dbReference>
<dbReference type="CDD" id="cd06145">
    <property type="entry name" value="REX1_like"/>
    <property type="match status" value="1"/>
</dbReference>
<evidence type="ECO:0000313" key="9">
    <source>
        <dbReference type="EMBL" id="KAF3334136.1"/>
    </source>
</evidence>
<organism evidence="9 10">
    <name type="scientific">Carex littledalei</name>
    <dbReference type="NCBI Taxonomy" id="544730"/>
    <lineage>
        <taxon>Eukaryota</taxon>
        <taxon>Viridiplantae</taxon>
        <taxon>Streptophyta</taxon>
        <taxon>Embryophyta</taxon>
        <taxon>Tracheophyta</taxon>
        <taxon>Spermatophyta</taxon>
        <taxon>Magnoliopsida</taxon>
        <taxon>Liliopsida</taxon>
        <taxon>Poales</taxon>
        <taxon>Cyperaceae</taxon>
        <taxon>Cyperoideae</taxon>
        <taxon>Cariceae</taxon>
        <taxon>Carex</taxon>
        <taxon>Carex subgen. Euthyceras</taxon>
    </lineage>
</organism>
<dbReference type="InterPro" id="IPR012337">
    <property type="entry name" value="RNaseH-like_sf"/>
</dbReference>
<keyword evidence="3" id="KW-0540">Nuclease</keyword>
<reference evidence="9" key="1">
    <citation type="submission" date="2020-01" db="EMBL/GenBank/DDBJ databases">
        <title>Genome sequence of Kobresia littledalei, the first chromosome-level genome in the family Cyperaceae.</title>
        <authorList>
            <person name="Qu G."/>
        </authorList>
    </citation>
    <scope>NUCLEOTIDE SEQUENCE</scope>
    <source>
        <strain evidence="9">C.B.Clarke</strain>
        <tissue evidence="9">Leaf</tissue>
    </source>
</reference>
<keyword evidence="4" id="KW-0378">Hydrolase</keyword>
<dbReference type="GO" id="GO:0005634">
    <property type="term" value="C:nucleus"/>
    <property type="evidence" value="ECO:0007669"/>
    <property type="project" value="UniProtKB-SubCell"/>
</dbReference>
<comment type="similarity">
    <text evidence="2">Belongs to the REXO1/REXO3 family.</text>
</comment>
<evidence type="ECO:0000256" key="2">
    <source>
        <dbReference type="ARBA" id="ARBA00006357"/>
    </source>
</evidence>
<dbReference type="PANTHER" id="PTHR12801:SF157">
    <property type="entry name" value="SMALL RNA DEGRADING NUCLEASE 5"/>
    <property type="match status" value="1"/>
</dbReference>
<dbReference type="Pfam" id="PF00929">
    <property type="entry name" value="RNase_T"/>
    <property type="match status" value="1"/>
</dbReference>
<evidence type="ECO:0000259" key="8">
    <source>
        <dbReference type="SMART" id="SM00479"/>
    </source>
</evidence>
<dbReference type="AlphaFoldDB" id="A0A833VCN5"/>
<dbReference type="InterPro" id="IPR013520">
    <property type="entry name" value="Ribonucl_H"/>
</dbReference>
<feature type="compositionally biased region" description="Polar residues" evidence="7">
    <location>
        <begin position="1"/>
        <end position="14"/>
    </location>
</feature>
<protein>
    <submittedName>
        <fullName evidence="9">Small RNA degrading nuclease 5 isoform X1</fullName>
    </submittedName>
</protein>
<proteinExistence type="inferred from homology"/>
<keyword evidence="6" id="KW-0539">Nucleus</keyword>
<dbReference type="Proteomes" id="UP000623129">
    <property type="component" value="Unassembled WGS sequence"/>
</dbReference>
<evidence type="ECO:0000256" key="1">
    <source>
        <dbReference type="ARBA" id="ARBA00004123"/>
    </source>
</evidence>
<dbReference type="SUPFAM" id="SSF53098">
    <property type="entry name" value="Ribonuclease H-like"/>
    <property type="match status" value="1"/>
</dbReference>
<dbReference type="InterPro" id="IPR047021">
    <property type="entry name" value="REXO1/3/4-like"/>
</dbReference>
<gene>
    <name evidence="9" type="ORF">FCM35_KLT20740</name>
</gene>
<dbReference type="InterPro" id="IPR036397">
    <property type="entry name" value="RNaseH_sf"/>
</dbReference>
<accession>A0A833VCN5</accession>
<sequence>MGSSSQEETLNPSEVKSDGEADPLPYYDIYGPDAKAEVTFKEAPATSSVFNSALNLHDIKELITWVIGEGHSPSWAFVKNKPLIQKVILLYLPGLDAALYMSHRHLLSSLKVFCGNPKPVLALSCVSDEMQTINALLTSRKRKRDCASNSNQIKPQPSTEQGKLTSLKDVKELPYPIIHYTLSKKQLEDNGYCFDIPGMVSTVPASGTLSHEIVALDCEMCITKEGFELTRVTLIDVEGEVLIDKFVKPTNPIIDYNTRYSGITPEMLNDVTTTLSDIQEEFTRLVHRETVVVGHSLENDLSALKISHDLVIDTAVLYSRQDHRGGVYKMALRVLARMFLQWEIQKSKQGHDSVEDARTALELALRKIKLGPEYGVHPKSIYQKLVSVLKESGRTSSLIDDASILKRYSDESCNVISVSTDEEALSRTIKEAKNKKVNFIWTRFSGLISYLRCCSQDAEKLKCRIAEVLSLSTCDNKSVRKKTKDVCPELKNVLSEIDSKIAKLYSSLPVNSMLIIATGHGDTPLVQRLRKMLNNEVSTEIESKSIVKALDELQAQAEVALCFACVKH</sequence>
<dbReference type="InterPro" id="IPR034922">
    <property type="entry name" value="REX1-like_exo"/>
</dbReference>
<feature type="region of interest" description="Disordered" evidence="7">
    <location>
        <begin position="1"/>
        <end position="23"/>
    </location>
</feature>
<dbReference type="PANTHER" id="PTHR12801">
    <property type="entry name" value="RNA EXONUCLEASE REXO1 / RECO3 FAMILY MEMBER-RELATED"/>
    <property type="match status" value="1"/>
</dbReference>
<keyword evidence="5" id="KW-0269">Exonuclease</keyword>
<feature type="region of interest" description="Disordered" evidence="7">
    <location>
        <begin position="146"/>
        <end position="165"/>
    </location>
</feature>
<comment type="subcellular location">
    <subcellularLocation>
        <location evidence="1">Nucleus</location>
    </subcellularLocation>
</comment>
<dbReference type="GO" id="GO:0003676">
    <property type="term" value="F:nucleic acid binding"/>
    <property type="evidence" value="ECO:0007669"/>
    <property type="project" value="InterPro"/>
</dbReference>
<evidence type="ECO:0000256" key="4">
    <source>
        <dbReference type="ARBA" id="ARBA00022801"/>
    </source>
</evidence>
<comment type="caution">
    <text evidence="9">The sequence shown here is derived from an EMBL/GenBank/DDBJ whole genome shotgun (WGS) entry which is preliminary data.</text>
</comment>
<dbReference type="Gene3D" id="3.30.420.10">
    <property type="entry name" value="Ribonuclease H-like superfamily/Ribonuclease H"/>
    <property type="match status" value="1"/>
</dbReference>
<evidence type="ECO:0000256" key="5">
    <source>
        <dbReference type="ARBA" id="ARBA00022839"/>
    </source>
</evidence>
<dbReference type="FunFam" id="3.30.420.10:FF:000019">
    <property type="entry name" value="RNA exonuclease NEF-sp"/>
    <property type="match status" value="1"/>
</dbReference>
<dbReference type="OrthoDB" id="206335at2759"/>